<accession>A0A1U7W8L5</accession>
<reference evidence="2" key="1">
    <citation type="journal article" date="2013" name="Genome Biol.">
        <title>Reference genomes and transcriptomes of Nicotiana sylvestris and Nicotiana tomentosiformis.</title>
        <authorList>
            <person name="Sierro N."/>
            <person name="Battey J.N."/>
            <person name="Ouadi S."/>
            <person name="Bovet L."/>
            <person name="Goepfert S."/>
            <person name="Bakaher N."/>
            <person name="Peitsch M.C."/>
            <person name="Ivanov N.V."/>
        </authorList>
    </citation>
    <scope>NUCLEOTIDE SEQUENCE [LARGE SCALE GENOMIC DNA]</scope>
</reference>
<keyword evidence="2" id="KW-1185">Reference proteome</keyword>
<gene>
    <name evidence="3" type="primary">LOC104221613</name>
</gene>
<protein>
    <submittedName>
        <fullName evidence="3">Uncharacterized protein LOC104221613</fullName>
    </submittedName>
</protein>
<evidence type="ECO:0000313" key="2">
    <source>
        <dbReference type="Proteomes" id="UP000189701"/>
    </source>
</evidence>
<dbReference type="Proteomes" id="UP000189701">
    <property type="component" value="Unplaced"/>
</dbReference>
<dbReference type="Gene3D" id="1.10.340.70">
    <property type="match status" value="1"/>
</dbReference>
<dbReference type="AlphaFoldDB" id="A0A1U7W8L5"/>
<sequence>MGCLAHLKAYQKLLALEVHLLASLGVHLAESTEGGEIVQNRVELSLAVEVKEKQFNDLLLAQMKEGIHKHKTTTFSFCMEDGTLRYQGRLFVPDVDGLRERIMDEAHTSRYSVYPSSTKMYQDLKEVYW</sequence>
<evidence type="ECO:0000313" key="3">
    <source>
        <dbReference type="RefSeq" id="XP_009770994.1"/>
    </source>
</evidence>
<proteinExistence type="predicted"/>
<evidence type="ECO:0000256" key="1">
    <source>
        <dbReference type="SAM" id="SignalP"/>
    </source>
</evidence>
<keyword evidence="1" id="KW-0732">Signal</keyword>
<name>A0A1U7W8L5_NICSY</name>
<dbReference type="OrthoDB" id="1226522at2759"/>
<reference evidence="3" key="2">
    <citation type="submission" date="2025-08" db="UniProtKB">
        <authorList>
            <consortium name="RefSeq"/>
        </authorList>
    </citation>
    <scope>IDENTIFICATION</scope>
    <source>
        <tissue evidence="3">Leaf</tissue>
    </source>
</reference>
<organism evidence="2 3">
    <name type="scientific">Nicotiana sylvestris</name>
    <name type="common">Wood tobacco</name>
    <name type="synonym">South American tobacco</name>
    <dbReference type="NCBI Taxonomy" id="4096"/>
    <lineage>
        <taxon>Eukaryota</taxon>
        <taxon>Viridiplantae</taxon>
        <taxon>Streptophyta</taxon>
        <taxon>Embryophyta</taxon>
        <taxon>Tracheophyta</taxon>
        <taxon>Spermatophyta</taxon>
        <taxon>Magnoliopsida</taxon>
        <taxon>eudicotyledons</taxon>
        <taxon>Gunneridae</taxon>
        <taxon>Pentapetalae</taxon>
        <taxon>asterids</taxon>
        <taxon>lamiids</taxon>
        <taxon>Solanales</taxon>
        <taxon>Solanaceae</taxon>
        <taxon>Nicotianoideae</taxon>
        <taxon>Nicotianeae</taxon>
        <taxon>Nicotiana</taxon>
    </lineage>
</organism>
<feature type="chain" id="PRO_5010579685" evidence="1">
    <location>
        <begin position="30"/>
        <end position="129"/>
    </location>
</feature>
<feature type="signal peptide" evidence="1">
    <location>
        <begin position="1"/>
        <end position="29"/>
    </location>
</feature>
<dbReference type="RefSeq" id="XP_009770994.1">
    <property type="nucleotide sequence ID" value="XM_009772692.1"/>
</dbReference>